<organism evidence="8 9">
    <name type="scientific">Limnoraphis robusta CS-951</name>
    <dbReference type="NCBI Taxonomy" id="1637645"/>
    <lineage>
        <taxon>Bacteria</taxon>
        <taxon>Bacillati</taxon>
        <taxon>Cyanobacteriota</taxon>
        <taxon>Cyanophyceae</taxon>
        <taxon>Oscillatoriophycideae</taxon>
        <taxon>Oscillatoriales</taxon>
        <taxon>Sirenicapillariaceae</taxon>
        <taxon>Limnoraphis</taxon>
    </lineage>
</organism>
<keyword evidence="3" id="KW-0285">Flavoprotein</keyword>
<dbReference type="PANTHER" id="PTHR11985:SF15">
    <property type="entry name" value="GLYCEROL-3-PHOSPHATE DEHYDROGENASE, MITOCHONDRIAL"/>
    <property type="match status" value="1"/>
</dbReference>
<dbReference type="EMBL" id="LATL02000286">
    <property type="protein sequence ID" value="KKD35784.1"/>
    <property type="molecule type" value="Genomic_DNA"/>
</dbReference>
<keyword evidence="5" id="KW-0560">Oxidoreductase</keyword>
<dbReference type="Gene3D" id="1.10.8.870">
    <property type="entry name" value="Alpha-glycerophosphate oxidase, cap domain"/>
    <property type="match status" value="1"/>
</dbReference>
<comment type="caution">
    <text evidence="8">The sequence shown here is derived from an EMBL/GenBank/DDBJ whole genome shotgun (WGS) entry which is preliminary data.</text>
</comment>
<dbReference type="InterPro" id="IPR038299">
    <property type="entry name" value="DAO_C_sf"/>
</dbReference>
<dbReference type="InterPro" id="IPR036188">
    <property type="entry name" value="FAD/NAD-bd_sf"/>
</dbReference>
<evidence type="ECO:0000313" key="9">
    <source>
        <dbReference type="Proteomes" id="UP000033607"/>
    </source>
</evidence>
<dbReference type="OrthoDB" id="9766796at2"/>
<dbReference type="Pfam" id="PF16901">
    <property type="entry name" value="DAO_C"/>
    <property type="match status" value="1"/>
</dbReference>
<comment type="similarity">
    <text evidence="2">Belongs to the FAD-dependent glycerol-3-phosphate dehydrogenase family.</text>
</comment>
<protein>
    <submittedName>
        <fullName evidence="8">Glycerol-3-phosphate dehydrogenase</fullName>
    </submittedName>
</protein>
<dbReference type="Gene3D" id="3.50.50.60">
    <property type="entry name" value="FAD/NAD(P)-binding domain"/>
    <property type="match status" value="1"/>
</dbReference>
<accession>A0A0F5YA69</accession>
<evidence type="ECO:0000256" key="1">
    <source>
        <dbReference type="ARBA" id="ARBA00001974"/>
    </source>
</evidence>
<dbReference type="SUPFAM" id="SSF51905">
    <property type="entry name" value="FAD/NAD(P)-binding domain"/>
    <property type="match status" value="1"/>
</dbReference>
<gene>
    <name evidence="8" type="ORF">WN50_23385</name>
</gene>
<evidence type="ECO:0000313" key="8">
    <source>
        <dbReference type="EMBL" id="KKD35784.1"/>
    </source>
</evidence>
<evidence type="ECO:0000256" key="2">
    <source>
        <dbReference type="ARBA" id="ARBA00007330"/>
    </source>
</evidence>
<name>A0A0F5YA69_9CYAN</name>
<dbReference type="Pfam" id="PF01266">
    <property type="entry name" value="DAO"/>
    <property type="match status" value="1"/>
</dbReference>
<dbReference type="PATRIC" id="fig|1637645.4.peg.5650"/>
<keyword evidence="4" id="KW-0274">FAD</keyword>
<dbReference type="RefSeq" id="WP_046281008.1">
    <property type="nucleotide sequence ID" value="NZ_LATL02000286.1"/>
</dbReference>
<dbReference type="InterPro" id="IPR006076">
    <property type="entry name" value="FAD-dep_OxRdtase"/>
</dbReference>
<dbReference type="Gene3D" id="3.30.9.10">
    <property type="entry name" value="D-Amino Acid Oxidase, subunit A, domain 2"/>
    <property type="match status" value="1"/>
</dbReference>
<dbReference type="InterPro" id="IPR031656">
    <property type="entry name" value="DAO_C"/>
</dbReference>
<evidence type="ECO:0000256" key="3">
    <source>
        <dbReference type="ARBA" id="ARBA00022630"/>
    </source>
</evidence>
<dbReference type="InterPro" id="IPR000447">
    <property type="entry name" value="G3P_DH_FAD-dep"/>
</dbReference>
<dbReference type="AlphaFoldDB" id="A0A0F5YA69"/>
<evidence type="ECO:0000259" key="6">
    <source>
        <dbReference type="Pfam" id="PF01266"/>
    </source>
</evidence>
<proteinExistence type="inferred from homology"/>
<sequence>MKRNLATLTQTVYDVLIIGGGIYGASVAWEASSRGLSVALVEQSDFGGATSANSLKTIHGGLRYLQTADLKRMRESISERTTLMGIAPHLVHPLPVLIPTYGHGTKGKEALSIALKLNDLVSFDRNRLSDKQKHLPKGRVVSKTECQQLVPGLTIEGLTGGAVFHDAQVYNSERLTLAFLHSAVEQGADLSNYTKVTGFLQQENRITGVKVVDVLTGNSFEIQAKTVINTSGPWVNHVLGLVKPQPPQHQMGLAQAMNVITRPLFNHYAVGLPGKGRFWFVSPWRGKSMIGTWQGIEPQNPDEFKISEESIQGFINQINEAYPPAQLTREDILFVHQGQLPYKGIDPKTGEPAMLKQYQIRDFTAEGLTGLISVVGVKYTTARDVAQKTLDYLFKSWGQKSPPSVSATTPLYGGEISNFSAFLQQAITTKQSEGFASETIRSLVYNYGSVYQDVLGYLKKLPQPSSSDHAVLKAQVLYAVDYEMAQTLSDVVFRRTELGSAGELDESSVQLCAETMADLLGWSSTQIQQELQQVKNISKHHTPILSGV</sequence>
<dbReference type="GO" id="GO:0046168">
    <property type="term" value="P:glycerol-3-phosphate catabolic process"/>
    <property type="evidence" value="ECO:0007669"/>
    <property type="project" value="TreeGrafter"/>
</dbReference>
<comment type="cofactor">
    <cofactor evidence="1">
        <name>FAD</name>
        <dbReference type="ChEBI" id="CHEBI:57692"/>
    </cofactor>
</comment>
<evidence type="ECO:0000259" key="7">
    <source>
        <dbReference type="Pfam" id="PF16901"/>
    </source>
</evidence>
<dbReference type="Proteomes" id="UP000033607">
    <property type="component" value="Unassembled WGS sequence"/>
</dbReference>
<feature type="domain" description="Alpha-glycerophosphate oxidase C-terminal" evidence="7">
    <location>
        <begin position="405"/>
        <end position="526"/>
    </location>
</feature>
<evidence type="ECO:0000256" key="4">
    <source>
        <dbReference type="ARBA" id="ARBA00022827"/>
    </source>
</evidence>
<evidence type="ECO:0000256" key="5">
    <source>
        <dbReference type="ARBA" id="ARBA00023002"/>
    </source>
</evidence>
<dbReference type="PANTHER" id="PTHR11985">
    <property type="entry name" value="GLYCEROL-3-PHOSPHATE DEHYDROGENASE"/>
    <property type="match status" value="1"/>
</dbReference>
<dbReference type="GO" id="GO:0004368">
    <property type="term" value="F:glycerol-3-phosphate dehydrogenase (quinone) activity"/>
    <property type="evidence" value="ECO:0007669"/>
    <property type="project" value="InterPro"/>
</dbReference>
<feature type="domain" description="FAD dependent oxidoreductase" evidence="6">
    <location>
        <begin position="14"/>
        <end position="349"/>
    </location>
</feature>
<dbReference type="PRINTS" id="PR01001">
    <property type="entry name" value="FADG3PDH"/>
</dbReference>
<reference evidence="8 9" key="1">
    <citation type="submission" date="2015-06" db="EMBL/GenBank/DDBJ databases">
        <title>Draft genome assembly of filamentous brackish cyanobacterium Limnoraphis robusta strain CS-951.</title>
        <authorList>
            <person name="Willis A."/>
            <person name="Parks M."/>
            <person name="Burford M.A."/>
        </authorList>
    </citation>
    <scope>NUCLEOTIDE SEQUENCE [LARGE SCALE GENOMIC DNA]</scope>
    <source>
        <strain evidence="8 9">CS-951</strain>
    </source>
</reference>